<dbReference type="RefSeq" id="WP_152581746.1">
    <property type="nucleotide sequence ID" value="NZ_JAKVIV010000001.1"/>
</dbReference>
<sequence>MNLNLTSFGGSIRPGVYGHLILHGTHTIESGVRFRRLTVNGQVRGPHYAGDHIVFASGELISDGDVRVRRISGHGRMLVKGHLRCELLDFTGEIKTAHALHCIQSMNLRGLLHAADTVTANHIEIFGIAEATAMHAKITAIEPLESEIFKRLRMRNYHAPSHVHTIHASTLKARWLVCSHIRVDSAVLLDGCRIEYAEFRDDLVLDRSSSVSMLSDRSQRVPGAAAERKQA</sequence>
<dbReference type="GeneID" id="78128201"/>
<organism evidence="1 2">
    <name type="scientific">Bifidobacterium tibiigranuli</name>
    <dbReference type="NCBI Taxonomy" id="2172043"/>
    <lineage>
        <taxon>Bacteria</taxon>
        <taxon>Bacillati</taxon>
        <taxon>Actinomycetota</taxon>
        <taxon>Actinomycetes</taxon>
        <taxon>Bifidobacteriales</taxon>
        <taxon>Bifidobacteriaceae</taxon>
        <taxon>Bifidobacterium</taxon>
    </lineage>
</organism>
<proteinExistence type="predicted"/>
<name>A0A5N6RYR8_9BIFI</name>
<dbReference type="OrthoDB" id="3239687at2"/>
<accession>A0A5N6RYR8</accession>
<comment type="caution">
    <text evidence="1">The sequence shown here is derived from an EMBL/GenBank/DDBJ whole genome shotgun (WGS) entry which is preliminary data.</text>
</comment>
<evidence type="ECO:0008006" key="3">
    <source>
        <dbReference type="Google" id="ProtNLM"/>
    </source>
</evidence>
<gene>
    <name evidence="1" type="ORF">DDE84_10990</name>
</gene>
<dbReference type="AlphaFoldDB" id="A0A5N6RYR8"/>
<dbReference type="EMBL" id="QDAG01000013">
    <property type="protein sequence ID" value="KAE8126433.1"/>
    <property type="molecule type" value="Genomic_DNA"/>
</dbReference>
<keyword evidence="2" id="KW-1185">Reference proteome</keyword>
<reference evidence="1 2" key="1">
    <citation type="submission" date="2018-04" db="EMBL/GenBank/DDBJ databases">
        <authorList>
            <person name="Eckel V.P."/>
            <person name="Vogel R.F."/>
        </authorList>
    </citation>
    <scope>NUCLEOTIDE SEQUENCE [LARGE SCALE GENOMIC DNA]</scope>
    <source>
        <strain evidence="2">TMW 2.1764</strain>
    </source>
</reference>
<evidence type="ECO:0000313" key="1">
    <source>
        <dbReference type="EMBL" id="KAE8126433.1"/>
    </source>
</evidence>
<evidence type="ECO:0000313" key="2">
    <source>
        <dbReference type="Proteomes" id="UP000325415"/>
    </source>
</evidence>
<dbReference type="Proteomes" id="UP000325415">
    <property type="component" value="Unassembled WGS sequence"/>
</dbReference>
<protein>
    <recommendedName>
        <fullName evidence="3">Polymer-forming cytoskeletal protein</fullName>
    </recommendedName>
</protein>